<keyword evidence="1 5" id="KW-0732">Signal</keyword>
<dbReference type="InterPro" id="IPR013517">
    <property type="entry name" value="FG-GAP"/>
</dbReference>
<gene>
    <name evidence="7" type="ORF">J2I46_11285</name>
</gene>
<dbReference type="PANTHER" id="PTHR16026:SF0">
    <property type="entry name" value="CARTILAGE ACIDIC PROTEIN 1"/>
    <property type="match status" value="1"/>
</dbReference>
<dbReference type="InterPro" id="IPR027039">
    <property type="entry name" value="Crtac1"/>
</dbReference>
<dbReference type="Pfam" id="PF07593">
    <property type="entry name" value="UnbV_ASPIC"/>
    <property type="match status" value="1"/>
</dbReference>
<evidence type="ECO:0000256" key="2">
    <source>
        <dbReference type="ARBA" id="ARBA00022737"/>
    </source>
</evidence>
<feature type="domain" description="ASPIC/UnbV" evidence="6">
    <location>
        <begin position="562"/>
        <end position="629"/>
    </location>
</feature>
<organism evidence="7 8">
    <name type="scientific">Fibrella forsythiae</name>
    <dbReference type="NCBI Taxonomy" id="2817061"/>
    <lineage>
        <taxon>Bacteria</taxon>
        <taxon>Pseudomonadati</taxon>
        <taxon>Bacteroidota</taxon>
        <taxon>Cytophagia</taxon>
        <taxon>Cytophagales</taxon>
        <taxon>Spirosomataceae</taxon>
        <taxon>Fibrella</taxon>
    </lineage>
</organism>
<keyword evidence="3" id="KW-0325">Glycoprotein</keyword>
<keyword evidence="2" id="KW-0677">Repeat</keyword>
<dbReference type="InterPro" id="IPR013519">
    <property type="entry name" value="Int_alpha_beta-p"/>
</dbReference>
<evidence type="ECO:0000259" key="6">
    <source>
        <dbReference type="Pfam" id="PF07593"/>
    </source>
</evidence>
<dbReference type="SMART" id="SM00191">
    <property type="entry name" value="Int_alpha"/>
    <property type="match status" value="1"/>
</dbReference>
<evidence type="ECO:0000313" key="7">
    <source>
        <dbReference type="EMBL" id="MBO0949169.1"/>
    </source>
</evidence>
<name>A0ABS3JIV7_9BACT</name>
<evidence type="ECO:0000256" key="5">
    <source>
        <dbReference type="SAM" id="SignalP"/>
    </source>
</evidence>
<feature type="chain" id="PRO_5046699485" evidence="5">
    <location>
        <begin position="21"/>
        <end position="1170"/>
    </location>
</feature>
<evidence type="ECO:0000313" key="8">
    <source>
        <dbReference type="Proteomes" id="UP000664628"/>
    </source>
</evidence>
<sequence>MQAHWVRVVWASVLSSILLACNRAPDTLFEQLSSTQTHITFANSLTPSDQLNGFTFTNFYNGGGVAAGDVNNDGFTDVFFTGNQVSCRLYLNQGKQTNDGFAFDDITEAAGLTTNRWCSGAVMTDINQDGWLDIYVSVASHPSLKQTENLLFVNQGLTGGKLVFKEMAKAYGLADPAFTTQAAFFDYDLDGDLDAFLLNTAPDSQNPAHVRPVVSDGSHPGTGKLYRNEGNGPAGHPVFNDVSRQAGITYDALGLGLVISDINKDGYPDIYCSNDFTSSDILYLNEGNGHFTNVIKEATTHTSMYGMGVDAADLNNDARIDLMQLDMLPKENERLKMMLGGQDYDRKEISISPRYNNHLQYMRNSLQMNLGDELGVWNVGLGVKSTAPSPKPPTPCPTPLFSEVGLMAGVAQTDWSWATLLADFDNDGWKDMYITNGYRKNVTDRDFITFTEDFSSFGTTEYNTRKRLELMDKVPELPLAHYAFHNARNGAFTDVSQAWGLNSKSYANGAAYADFDNDGDLDIAVNNIDSEAFIYRNRSREQAPDQHYLTIKLQGDSANRQGIGANVTLWAAGKQQYAELFVVRGYLSSVESLLHFGVGRTTRIDSMRIVWPGGRSETKRSVSADQTLTLSYSQAMIGTHAPITPVKSPLFADVTDKYPIDFVHQESDFVDFKQRAAQLKMLSRSGFALAVGDVNGDGLDDCFAGGSYRGSSACLLLRNSAGGFIKKSFPAQADQEATDALFFDADGDKDLDLYVVYGGNERPVTDKAFYQDQLYINDSHGHFSVAPAGVLPDVSGSGSCVISADFDRDGDLDLFVGGRQIPGEYPLPARSYLLRNDRSKNGYRFTDVTRQVCPSLMQAGLVCSALWSDYDQDGWPDLLLAGEWMPLTIVRNEKGSFKSPAMQLPNTTGWWNTLAQGDFDHDGDLDYMAGNEGLNTLYQATTNEPVKIIAKDFNNDGTIDPLMGYYINGVCYPAIPRDALNQQVIQFRRKYQRFADYAAVTFDDLLTSDELKDAYKAQATYLQSAYIENQGHGKFAIHALPRPAQVAPAFGIVVHDFNYDGHLDAVLTGNFYPNEVNMGREDASLGVVLLGDGRGHFNPLEPTQSGLLIRGDTRSSALLRGPNNETVLVTAINSQGLRLNRCLTPKQAKQHEPGRKSPALVSIEKTGSLY</sequence>
<dbReference type="Pfam" id="PF13517">
    <property type="entry name" value="FG-GAP_3"/>
    <property type="match status" value="5"/>
</dbReference>
<dbReference type="InterPro" id="IPR028994">
    <property type="entry name" value="Integrin_alpha_N"/>
</dbReference>
<feature type="signal peptide" evidence="5">
    <location>
        <begin position="1"/>
        <end position="20"/>
    </location>
</feature>
<feature type="region of interest" description="Disordered" evidence="4">
    <location>
        <begin position="1146"/>
        <end position="1170"/>
    </location>
</feature>
<dbReference type="Gene3D" id="2.130.10.130">
    <property type="entry name" value="Integrin alpha, N-terminal"/>
    <property type="match status" value="4"/>
</dbReference>
<keyword evidence="8" id="KW-1185">Reference proteome</keyword>
<dbReference type="PROSITE" id="PS51257">
    <property type="entry name" value="PROKAR_LIPOPROTEIN"/>
    <property type="match status" value="1"/>
</dbReference>
<dbReference type="SUPFAM" id="SSF69318">
    <property type="entry name" value="Integrin alpha N-terminal domain"/>
    <property type="match status" value="3"/>
</dbReference>
<dbReference type="Proteomes" id="UP000664628">
    <property type="component" value="Unassembled WGS sequence"/>
</dbReference>
<dbReference type="InterPro" id="IPR011519">
    <property type="entry name" value="UnbV_ASPIC"/>
</dbReference>
<dbReference type="RefSeq" id="WP_207329096.1">
    <property type="nucleotide sequence ID" value="NZ_JAFMYW010000002.1"/>
</dbReference>
<dbReference type="EMBL" id="JAFMYW010000002">
    <property type="protein sequence ID" value="MBO0949169.1"/>
    <property type="molecule type" value="Genomic_DNA"/>
</dbReference>
<reference evidence="7 8" key="1">
    <citation type="submission" date="2021-03" db="EMBL/GenBank/DDBJ databases">
        <title>Fibrella sp. HMF5405 genome sequencing and assembly.</title>
        <authorList>
            <person name="Kang H."/>
            <person name="Kim H."/>
            <person name="Bae S."/>
            <person name="Joh K."/>
        </authorList>
    </citation>
    <scope>NUCLEOTIDE SEQUENCE [LARGE SCALE GENOMIC DNA]</scope>
    <source>
        <strain evidence="7 8">HMF5405</strain>
    </source>
</reference>
<proteinExistence type="predicted"/>
<evidence type="ECO:0000256" key="1">
    <source>
        <dbReference type="ARBA" id="ARBA00022729"/>
    </source>
</evidence>
<dbReference type="PANTHER" id="PTHR16026">
    <property type="entry name" value="CARTILAGE ACIDIC PROTEIN 1"/>
    <property type="match status" value="1"/>
</dbReference>
<comment type="caution">
    <text evidence="7">The sequence shown here is derived from an EMBL/GenBank/DDBJ whole genome shotgun (WGS) entry which is preliminary data.</text>
</comment>
<evidence type="ECO:0000256" key="3">
    <source>
        <dbReference type="ARBA" id="ARBA00023180"/>
    </source>
</evidence>
<evidence type="ECO:0000256" key="4">
    <source>
        <dbReference type="SAM" id="MobiDB-lite"/>
    </source>
</evidence>
<protein>
    <submittedName>
        <fullName evidence="7">VCBS repeat-containing protein</fullName>
    </submittedName>
</protein>
<accession>A0ABS3JIV7</accession>
<feature type="region of interest" description="Disordered" evidence="4">
    <location>
        <begin position="207"/>
        <end position="236"/>
    </location>
</feature>